<organism evidence="2 3">
    <name type="scientific">Lentinus brumalis</name>
    <dbReference type="NCBI Taxonomy" id="2498619"/>
    <lineage>
        <taxon>Eukaryota</taxon>
        <taxon>Fungi</taxon>
        <taxon>Dikarya</taxon>
        <taxon>Basidiomycota</taxon>
        <taxon>Agaricomycotina</taxon>
        <taxon>Agaricomycetes</taxon>
        <taxon>Polyporales</taxon>
        <taxon>Polyporaceae</taxon>
        <taxon>Lentinus</taxon>
    </lineage>
</organism>
<protein>
    <recommendedName>
        <fullName evidence="4">Secreted protein</fullName>
    </recommendedName>
</protein>
<dbReference type="Proteomes" id="UP000256964">
    <property type="component" value="Unassembled WGS sequence"/>
</dbReference>
<dbReference type="EMBL" id="KZ857474">
    <property type="protein sequence ID" value="RDX42903.1"/>
    <property type="molecule type" value="Genomic_DNA"/>
</dbReference>
<proteinExistence type="predicted"/>
<evidence type="ECO:0000313" key="3">
    <source>
        <dbReference type="Proteomes" id="UP000256964"/>
    </source>
</evidence>
<accession>A0A371CRJ5</accession>
<evidence type="ECO:0000256" key="1">
    <source>
        <dbReference type="SAM" id="SignalP"/>
    </source>
</evidence>
<sequence length="180" mass="19741">MCSRCAHSLSLLVLAHMGMSCLGAAHALSATSDAICAQTPFGRPCSAAAGVLVLVPFPLFVRRSLWTSTSTQARSYTSLSGPLSVRACKEWFVAESWRGQHVGHDVWITQATYQRVSQSAHQLPIVCPASCPVATPLHNSVLRKQTWVALRYHAHVRYTRLHEIGSPVHVQITIHEIAQH</sequence>
<keyword evidence="3" id="KW-1185">Reference proteome</keyword>
<feature type="chain" id="PRO_5016654090" description="Secreted protein" evidence="1">
    <location>
        <begin position="28"/>
        <end position="180"/>
    </location>
</feature>
<feature type="signal peptide" evidence="1">
    <location>
        <begin position="1"/>
        <end position="27"/>
    </location>
</feature>
<evidence type="ECO:0008006" key="4">
    <source>
        <dbReference type="Google" id="ProtNLM"/>
    </source>
</evidence>
<name>A0A371CRJ5_9APHY</name>
<dbReference type="AlphaFoldDB" id="A0A371CRJ5"/>
<keyword evidence="1" id="KW-0732">Signal</keyword>
<reference evidence="2 3" key="1">
    <citation type="journal article" date="2018" name="Biotechnol. Biofuels">
        <title>Integrative visual omics of the white-rot fungus Polyporus brumalis exposes the biotechnological potential of its oxidative enzymes for delignifying raw plant biomass.</title>
        <authorList>
            <person name="Miyauchi S."/>
            <person name="Rancon A."/>
            <person name="Drula E."/>
            <person name="Hage H."/>
            <person name="Chaduli D."/>
            <person name="Favel A."/>
            <person name="Grisel S."/>
            <person name="Henrissat B."/>
            <person name="Herpoel-Gimbert I."/>
            <person name="Ruiz-Duenas F.J."/>
            <person name="Chevret D."/>
            <person name="Hainaut M."/>
            <person name="Lin J."/>
            <person name="Wang M."/>
            <person name="Pangilinan J."/>
            <person name="Lipzen A."/>
            <person name="Lesage-Meessen L."/>
            <person name="Navarro D."/>
            <person name="Riley R."/>
            <person name="Grigoriev I.V."/>
            <person name="Zhou S."/>
            <person name="Raouche S."/>
            <person name="Rosso M.N."/>
        </authorList>
    </citation>
    <scope>NUCLEOTIDE SEQUENCE [LARGE SCALE GENOMIC DNA]</scope>
    <source>
        <strain evidence="2 3">BRFM 1820</strain>
    </source>
</reference>
<dbReference type="PROSITE" id="PS51257">
    <property type="entry name" value="PROKAR_LIPOPROTEIN"/>
    <property type="match status" value="1"/>
</dbReference>
<gene>
    <name evidence="2" type="ORF">OH76DRAFT_1255342</name>
</gene>
<evidence type="ECO:0000313" key="2">
    <source>
        <dbReference type="EMBL" id="RDX42903.1"/>
    </source>
</evidence>